<comment type="caution">
    <text evidence="1">The sequence shown here is derived from an EMBL/GenBank/DDBJ whole genome shotgun (WGS) entry which is preliminary data.</text>
</comment>
<evidence type="ECO:0000313" key="1">
    <source>
        <dbReference type="EMBL" id="PQJ68382.1"/>
    </source>
</evidence>
<reference evidence="1 2" key="1">
    <citation type="submission" date="2016-12" db="EMBL/GenBank/DDBJ databases">
        <title>Diversity of luminous bacteria.</title>
        <authorList>
            <person name="Yoshizawa S."/>
            <person name="Kogure K."/>
        </authorList>
    </citation>
    <scope>NUCLEOTIDE SEQUENCE [LARGE SCALE GENOMIC DNA]</scope>
    <source>
        <strain evidence="1 2">LC1-200</strain>
    </source>
</reference>
<dbReference type="Proteomes" id="UP000238730">
    <property type="component" value="Unassembled WGS sequence"/>
</dbReference>
<dbReference type="RefSeq" id="WP_005368530.1">
    <property type="nucleotide sequence ID" value="NZ_JAKJTG010000010.1"/>
</dbReference>
<evidence type="ECO:0000313" key="2">
    <source>
        <dbReference type="Proteomes" id="UP000238730"/>
    </source>
</evidence>
<dbReference type="OrthoDB" id="5822175at2"/>
<accession>A0A2S7W223</accession>
<name>A0A2S7W223_PHOAN</name>
<dbReference type="InterPro" id="IPR022541">
    <property type="entry name" value="YhfG"/>
</dbReference>
<protein>
    <submittedName>
        <fullName evidence="1">DUF2559 domain-containing protein</fullName>
    </submittedName>
</protein>
<gene>
    <name evidence="1" type="ORF">BTO08_03630</name>
</gene>
<proteinExistence type="predicted"/>
<dbReference type="EMBL" id="MSCJ01000001">
    <property type="protein sequence ID" value="PQJ68382.1"/>
    <property type="molecule type" value="Genomic_DNA"/>
</dbReference>
<sequence length="84" mass="10158">MDEKREVRKWMKSNEQENKSRPILTSFADKHAYCEQVKMANFTQSMRLEGYDISVPSQIKNTRERNALRLQLIRYYQQENTEKV</sequence>
<dbReference type="AlphaFoldDB" id="A0A2S7W223"/>
<dbReference type="Pfam" id="PF10832">
    <property type="entry name" value="YhfG"/>
    <property type="match status" value="1"/>
</dbReference>
<organism evidence="1 2">
    <name type="scientific">Photobacterium angustum</name>
    <dbReference type="NCBI Taxonomy" id="661"/>
    <lineage>
        <taxon>Bacteria</taxon>
        <taxon>Pseudomonadati</taxon>
        <taxon>Pseudomonadota</taxon>
        <taxon>Gammaproteobacteria</taxon>
        <taxon>Vibrionales</taxon>
        <taxon>Vibrionaceae</taxon>
        <taxon>Photobacterium</taxon>
    </lineage>
</organism>